<protein>
    <submittedName>
        <fullName evidence="3">Cell wall hydrolase</fullName>
    </submittedName>
</protein>
<name>A0A3S2UW89_9SPHN</name>
<dbReference type="InterPro" id="IPR011105">
    <property type="entry name" value="Cell_wall_hydrolase_SleB"/>
</dbReference>
<dbReference type="AlphaFoldDB" id="A0A3S2UW89"/>
<dbReference type="EMBL" id="SACO01000001">
    <property type="protein sequence ID" value="RVU07940.1"/>
    <property type="molecule type" value="Genomic_DNA"/>
</dbReference>
<feature type="region of interest" description="Disordered" evidence="1">
    <location>
        <begin position="243"/>
        <end position="293"/>
    </location>
</feature>
<feature type="compositionally biased region" description="Polar residues" evidence="1">
    <location>
        <begin position="284"/>
        <end position="293"/>
    </location>
</feature>
<dbReference type="GO" id="GO:0016787">
    <property type="term" value="F:hydrolase activity"/>
    <property type="evidence" value="ECO:0007669"/>
    <property type="project" value="UniProtKB-KW"/>
</dbReference>
<feature type="domain" description="Cell wall hydrolase SleB" evidence="2">
    <location>
        <begin position="83"/>
        <end position="192"/>
    </location>
</feature>
<reference evidence="3 4" key="1">
    <citation type="submission" date="2019-01" db="EMBL/GenBank/DDBJ databases">
        <authorList>
            <person name="Chen W.-M."/>
        </authorList>
    </citation>
    <scope>NUCLEOTIDE SEQUENCE [LARGE SCALE GENOMIC DNA]</scope>
    <source>
        <strain evidence="3 4">FSY-9</strain>
    </source>
</reference>
<dbReference type="Gene3D" id="1.10.10.2520">
    <property type="entry name" value="Cell wall hydrolase SleB, domain 1"/>
    <property type="match status" value="1"/>
</dbReference>
<evidence type="ECO:0000256" key="1">
    <source>
        <dbReference type="SAM" id="MobiDB-lite"/>
    </source>
</evidence>
<dbReference type="Proteomes" id="UP000282837">
    <property type="component" value="Unassembled WGS sequence"/>
</dbReference>
<dbReference type="OrthoDB" id="9785345at2"/>
<accession>A0A3S2UW89</accession>
<organism evidence="3 4">
    <name type="scientific">Novosphingobium umbonatum</name>
    <dbReference type="NCBI Taxonomy" id="1908524"/>
    <lineage>
        <taxon>Bacteria</taxon>
        <taxon>Pseudomonadati</taxon>
        <taxon>Pseudomonadota</taxon>
        <taxon>Alphaproteobacteria</taxon>
        <taxon>Sphingomonadales</taxon>
        <taxon>Sphingomonadaceae</taxon>
        <taxon>Novosphingobium</taxon>
    </lineage>
</organism>
<keyword evidence="4" id="KW-1185">Reference proteome</keyword>
<gene>
    <name evidence="3" type="ORF">EOE18_00070</name>
</gene>
<evidence type="ECO:0000313" key="4">
    <source>
        <dbReference type="Proteomes" id="UP000282837"/>
    </source>
</evidence>
<proteinExistence type="predicted"/>
<comment type="caution">
    <text evidence="3">The sequence shown here is derived from an EMBL/GenBank/DDBJ whole genome shotgun (WGS) entry which is preliminary data.</text>
</comment>
<dbReference type="InterPro" id="IPR042047">
    <property type="entry name" value="SleB_dom1"/>
</dbReference>
<feature type="compositionally biased region" description="Basic and acidic residues" evidence="1">
    <location>
        <begin position="254"/>
        <end position="263"/>
    </location>
</feature>
<sequence>MPFEQAGQSFPGSAFYYVIDDQDLPEASPWFTAPPRDHTALDGETPQPIALPPAHALAGMNNPVDFNRALTCLTQAIYYEAASEPDAGQRAVAQVVLNRLAHPAYPKTVCDVVYQGSERATGCQFTFTCDGALARKPVAWFWRRAELVAQAALKGAIYAPVGLATHYHTFAVHPVWADSLNFLDQIGAHRFYALAGPAGAAGTFRFVHSRPEPLPGPHPQLALQTAAYSLAEDPVALERRYAAAPAPANPSPRYTEDVLRHGGDSAYRAQSLPASEAIRPEYRNSGQWIAQPH</sequence>
<dbReference type="Pfam" id="PF07486">
    <property type="entry name" value="Hydrolase_2"/>
    <property type="match status" value="1"/>
</dbReference>
<keyword evidence="3" id="KW-0378">Hydrolase</keyword>
<evidence type="ECO:0000259" key="2">
    <source>
        <dbReference type="Pfam" id="PF07486"/>
    </source>
</evidence>
<evidence type="ECO:0000313" key="3">
    <source>
        <dbReference type="EMBL" id="RVU07940.1"/>
    </source>
</evidence>